<dbReference type="STRING" id="253628.A0A0D1YZB8"/>
<sequence length="319" mass="34695">MPDRGGAVGHQSRGGEDFIARLPRQYTSPSGATPAEALPNMPHVEEPKKIGAWNTRDLPLRISADALSAASAGFLVAPIITIIDRGIIENAAGKRTLGASVRSSLKTLLLRPHSFFFSRPFALIFTLYSGTYMSANTIDTASSTLRNRPSSETTHGTAKFAATSAANLSLCLWKDSHFTKLFSPVPPRPVPKTTFLLFAMRDSLTIAASFNIPPILAPYIPRQALPTIMQGIRSESYAQFIAPAAVQVFSTPLHLLGLDFYNRNGNTTLAERWSMVRRAWAISTLARLCRIIPAFGVGGVVNAGVRRNCMQKIEQLEEA</sequence>
<dbReference type="InterPro" id="IPR038781">
    <property type="entry name" value="C365.16-ike"/>
</dbReference>
<dbReference type="GeneID" id="27311166"/>
<dbReference type="GO" id="GO:0005739">
    <property type="term" value="C:mitochondrion"/>
    <property type="evidence" value="ECO:0007669"/>
    <property type="project" value="TreeGrafter"/>
</dbReference>
<evidence type="ECO:0000313" key="1">
    <source>
        <dbReference type="EMBL" id="KIW06012.1"/>
    </source>
</evidence>
<dbReference type="PANTHER" id="PTHR37845:SF1">
    <property type="entry name" value="SEQUENCE ORPHAN"/>
    <property type="match status" value="1"/>
</dbReference>
<dbReference type="EMBL" id="KN847536">
    <property type="protein sequence ID" value="KIW06012.1"/>
    <property type="molecule type" value="Genomic_DNA"/>
</dbReference>
<dbReference type="Proteomes" id="UP000053259">
    <property type="component" value="Unassembled WGS sequence"/>
</dbReference>
<keyword evidence="2" id="KW-1185">Reference proteome</keyword>
<dbReference type="PANTHER" id="PTHR37845">
    <property type="entry name" value="SEQUENCE ORPHAN"/>
    <property type="match status" value="1"/>
</dbReference>
<dbReference type="HOGENOM" id="CLU_054095_2_0_1"/>
<organism evidence="1 2">
    <name type="scientific">Verruconis gallopava</name>
    <dbReference type="NCBI Taxonomy" id="253628"/>
    <lineage>
        <taxon>Eukaryota</taxon>
        <taxon>Fungi</taxon>
        <taxon>Dikarya</taxon>
        <taxon>Ascomycota</taxon>
        <taxon>Pezizomycotina</taxon>
        <taxon>Dothideomycetes</taxon>
        <taxon>Pleosporomycetidae</taxon>
        <taxon>Venturiales</taxon>
        <taxon>Sympoventuriaceae</taxon>
        <taxon>Verruconis</taxon>
    </lineage>
</organism>
<dbReference type="VEuPathDB" id="FungiDB:PV09_03193"/>
<protein>
    <recommendedName>
        <fullName evidence="3">Sequence orphan</fullName>
    </recommendedName>
</protein>
<dbReference type="InParanoid" id="A0A0D1YZB8"/>
<dbReference type="RefSeq" id="XP_016215881.1">
    <property type="nucleotide sequence ID" value="XM_016356358.1"/>
</dbReference>
<evidence type="ECO:0000313" key="2">
    <source>
        <dbReference type="Proteomes" id="UP000053259"/>
    </source>
</evidence>
<accession>A0A0D1YZB8</accession>
<reference evidence="1 2" key="1">
    <citation type="submission" date="2015-01" db="EMBL/GenBank/DDBJ databases">
        <title>The Genome Sequence of Ochroconis gallopava CBS43764.</title>
        <authorList>
            <consortium name="The Broad Institute Genomics Platform"/>
            <person name="Cuomo C."/>
            <person name="de Hoog S."/>
            <person name="Gorbushina A."/>
            <person name="Stielow B."/>
            <person name="Teixiera M."/>
            <person name="Abouelleil A."/>
            <person name="Chapman S.B."/>
            <person name="Priest M."/>
            <person name="Young S.K."/>
            <person name="Wortman J."/>
            <person name="Nusbaum C."/>
            <person name="Birren B."/>
        </authorList>
    </citation>
    <scope>NUCLEOTIDE SEQUENCE [LARGE SCALE GENOMIC DNA]</scope>
    <source>
        <strain evidence="1 2">CBS 43764</strain>
    </source>
</reference>
<gene>
    <name evidence="1" type="ORF">PV09_03193</name>
</gene>
<dbReference type="AlphaFoldDB" id="A0A0D1YZB8"/>
<name>A0A0D1YZB8_9PEZI</name>
<dbReference type="OrthoDB" id="275936at2759"/>
<proteinExistence type="predicted"/>
<evidence type="ECO:0008006" key="3">
    <source>
        <dbReference type="Google" id="ProtNLM"/>
    </source>
</evidence>